<evidence type="ECO:0000256" key="3">
    <source>
        <dbReference type="ARBA" id="ARBA00022490"/>
    </source>
</evidence>
<dbReference type="Proteomes" id="UP000264036">
    <property type="component" value="Unassembled WGS sequence"/>
</dbReference>
<accession>A0A356LI63</accession>
<dbReference type="GO" id="GO:0032259">
    <property type="term" value="P:methylation"/>
    <property type="evidence" value="ECO:0007669"/>
    <property type="project" value="UniProtKB-KW"/>
</dbReference>
<keyword evidence="5 7" id="KW-0808">Transferase</keyword>
<dbReference type="NCBIfam" id="TIGR00080">
    <property type="entry name" value="pimt"/>
    <property type="match status" value="1"/>
</dbReference>
<comment type="subcellular location">
    <subcellularLocation>
        <location evidence="1 7">Cytoplasm</location>
    </subcellularLocation>
</comment>
<evidence type="ECO:0000256" key="6">
    <source>
        <dbReference type="ARBA" id="ARBA00022691"/>
    </source>
</evidence>
<evidence type="ECO:0000313" key="8">
    <source>
        <dbReference type="EMBL" id="HBP30205.1"/>
    </source>
</evidence>
<keyword evidence="3 7" id="KW-0963">Cytoplasm</keyword>
<comment type="catalytic activity">
    <reaction evidence="7">
        <text>[protein]-L-isoaspartate + S-adenosyl-L-methionine = [protein]-L-isoaspartate alpha-methyl ester + S-adenosyl-L-homocysteine</text>
        <dbReference type="Rhea" id="RHEA:12705"/>
        <dbReference type="Rhea" id="RHEA-COMP:12143"/>
        <dbReference type="Rhea" id="RHEA-COMP:12144"/>
        <dbReference type="ChEBI" id="CHEBI:57856"/>
        <dbReference type="ChEBI" id="CHEBI:59789"/>
        <dbReference type="ChEBI" id="CHEBI:90596"/>
        <dbReference type="ChEBI" id="CHEBI:90598"/>
        <dbReference type="EC" id="2.1.1.77"/>
    </reaction>
</comment>
<comment type="function">
    <text evidence="7">Catalyzes the methyl esterification of L-isoaspartyl residues in peptides and proteins that result from spontaneous decomposition of normal L-aspartyl and L-asparaginyl residues. It plays a role in the repair and/or degradation of damaged proteins.</text>
</comment>
<evidence type="ECO:0000256" key="2">
    <source>
        <dbReference type="ARBA" id="ARBA00005369"/>
    </source>
</evidence>
<evidence type="ECO:0000256" key="7">
    <source>
        <dbReference type="HAMAP-Rule" id="MF_00090"/>
    </source>
</evidence>
<dbReference type="CDD" id="cd02440">
    <property type="entry name" value="AdoMet_MTases"/>
    <property type="match status" value="1"/>
</dbReference>
<evidence type="ECO:0000313" key="9">
    <source>
        <dbReference type="Proteomes" id="UP000264036"/>
    </source>
</evidence>
<sequence>MRKPPFGTGPHFGNVNDVNESRTRLSFPSNKIKITPTNSNTRIIVAGNTARTASAVPATEGRTGQNIGLNSDRLRALMVERLRQKGITDERVLDAMRSVPRHVFIDQGLASRAYDDAALPIGFSQTISQPWVISRMLSAVAESRKPQKMLEIGTGCGYQAAVMAAMCHEVYTIERIKPLYEMARGTLRELKLVSRIRLVHGDGMLGMPSVAPFDAIVIAAAGLQIPTALLHQLDIGARLIAPEGSDQQKLVLIERTGVNSWDRKELEPVRFVPLRAGIQL</sequence>
<dbReference type="GO" id="GO:0004719">
    <property type="term" value="F:protein-L-isoaspartate (D-aspartate) O-methyltransferase activity"/>
    <property type="evidence" value="ECO:0007669"/>
    <property type="project" value="UniProtKB-UniRule"/>
</dbReference>
<dbReference type="AlphaFoldDB" id="A0A356LI63"/>
<evidence type="ECO:0000256" key="1">
    <source>
        <dbReference type="ARBA" id="ARBA00004496"/>
    </source>
</evidence>
<dbReference type="GO" id="GO:0005737">
    <property type="term" value="C:cytoplasm"/>
    <property type="evidence" value="ECO:0007669"/>
    <property type="project" value="UniProtKB-SubCell"/>
</dbReference>
<dbReference type="NCBIfam" id="NF001453">
    <property type="entry name" value="PRK00312.1"/>
    <property type="match status" value="1"/>
</dbReference>
<feature type="active site" evidence="7">
    <location>
        <position position="128"/>
    </location>
</feature>
<reference evidence="8 9" key="1">
    <citation type="journal article" date="2018" name="Nat. Biotechnol.">
        <title>A standardized bacterial taxonomy based on genome phylogeny substantially revises the tree of life.</title>
        <authorList>
            <person name="Parks D.H."/>
            <person name="Chuvochina M."/>
            <person name="Waite D.W."/>
            <person name="Rinke C."/>
            <person name="Skarshewski A."/>
            <person name="Chaumeil P.A."/>
            <person name="Hugenholtz P."/>
        </authorList>
    </citation>
    <scope>NUCLEOTIDE SEQUENCE [LARGE SCALE GENOMIC DNA]</scope>
    <source>
        <strain evidence="8">UBA10707</strain>
    </source>
</reference>
<dbReference type="GO" id="GO:0030091">
    <property type="term" value="P:protein repair"/>
    <property type="evidence" value="ECO:0007669"/>
    <property type="project" value="UniProtKB-UniRule"/>
</dbReference>
<keyword evidence="6 7" id="KW-0949">S-adenosyl-L-methionine</keyword>
<dbReference type="EMBL" id="DOEK01000029">
    <property type="protein sequence ID" value="HBP30205.1"/>
    <property type="molecule type" value="Genomic_DNA"/>
</dbReference>
<dbReference type="Gene3D" id="3.40.50.150">
    <property type="entry name" value="Vaccinia Virus protein VP39"/>
    <property type="match status" value="1"/>
</dbReference>
<evidence type="ECO:0000256" key="5">
    <source>
        <dbReference type="ARBA" id="ARBA00022679"/>
    </source>
</evidence>
<comment type="similarity">
    <text evidence="2 7">Belongs to the methyltransferase superfamily. L-isoaspartyl/D-aspartyl protein methyltransferase family.</text>
</comment>
<keyword evidence="4 7" id="KW-0489">Methyltransferase</keyword>
<dbReference type="FunFam" id="3.40.50.150:FF:000010">
    <property type="entry name" value="Protein-L-isoaspartate O-methyltransferase"/>
    <property type="match status" value="1"/>
</dbReference>
<dbReference type="InterPro" id="IPR029063">
    <property type="entry name" value="SAM-dependent_MTases_sf"/>
</dbReference>
<comment type="caution">
    <text evidence="8">The sequence shown here is derived from an EMBL/GenBank/DDBJ whole genome shotgun (WGS) entry which is preliminary data.</text>
</comment>
<dbReference type="Pfam" id="PF01135">
    <property type="entry name" value="PCMT"/>
    <property type="match status" value="1"/>
</dbReference>
<dbReference type="SUPFAM" id="SSF53335">
    <property type="entry name" value="S-adenosyl-L-methionine-dependent methyltransferases"/>
    <property type="match status" value="1"/>
</dbReference>
<dbReference type="InterPro" id="IPR000682">
    <property type="entry name" value="PCMT"/>
</dbReference>
<proteinExistence type="inferred from homology"/>
<name>A0A356LI63_9BURK</name>
<protein>
    <recommendedName>
        <fullName evidence="7">Protein-L-isoaspartate O-methyltransferase</fullName>
        <ecNumber evidence="7">2.1.1.77</ecNumber>
    </recommendedName>
    <alternativeName>
        <fullName evidence="7">L-isoaspartyl protein carboxyl methyltransferase</fullName>
    </alternativeName>
    <alternativeName>
        <fullName evidence="7">Protein L-isoaspartyl methyltransferase</fullName>
    </alternativeName>
    <alternativeName>
        <fullName evidence="7">Protein-beta-aspartate methyltransferase</fullName>
        <shortName evidence="7">PIMT</shortName>
    </alternativeName>
</protein>
<gene>
    <name evidence="7" type="primary">pcm</name>
    <name evidence="8" type="ORF">DD666_12410</name>
</gene>
<organism evidence="8 9">
    <name type="scientific">Advenella kashmirensis</name>
    <dbReference type="NCBI Taxonomy" id="310575"/>
    <lineage>
        <taxon>Bacteria</taxon>
        <taxon>Pseudomonadati</taxon>
        <taxon>Pseudomonadota</taxon>
        <taxon>Betaproteobacteria</taxon>
        <taxon>Burkholderiales</taxon>
        <taxon>Alcaligenaceae</taxon>
    </lineage>
</organism>
<dbReference type="EC" id="2.1.1.77" evidence="7"/>
<dbReference type="HAMAP" id="MF_00090">
    <property type="entry name" value="PIMT"/>
    <property type="match status" value="1"/>
</dbReference>
<dbReference type="PANTHER" id="PTHR11579">
    <property type="entry name" value="PROTEIN-L-ISOASPARTATE O-METHYLTRANSFERASE"/>
    <property type="match status" value="1"/>
</dbReference>
<dbReference type="PANTHER" id="PTHR11579:SF0">
    <property type="entry name" value="PROTEIN-L-ISOASPARTATE(D-ASPARTATE) O-METHYLTRANSFERASE"/>
    <property type="match status" value="1"/>
</dbReference>
<evidence type="ECO:0000256" key="4">
    <source>
        <dbReference type="ARBA" id="ARBA00022603"/>
    </source>
</evidence>